<reference evidence="3 4" key="1">
    <citation type="submission" date="2019-04" db="EMBL/GenBank/DDBJ databases">
        <title>Annotation for the trematode Fasciola gigantica.</title>
        <authorList>
            <person name="Choi Y.-J."/>
        </authorList>
    </citation>
    <scope>NUCLEOTIDE SEQUENCE [LARGE SCALE GENOMIC DNA]</scope>
    <source>
        <strain evidence="3">Uganda_cow_1</strain>
    </source>
</reference>
<keyword evidence="1" id="KW-0812">Transmembrane</keyword>
<dbReference type="InterPro" id="IPR018170">
    <property type="entry name" value="Aldo/ket_reductase_CS"/>
</dbReference>
<evidence type="ECO:0000313" key="4">
    <source>
        <dbReference type="Proteomes" id="UP000316759"/>
    </source>
</evidence>
<feature type="domain" description="NADP-dependent oxidoreductase" evidence="2">
    <location>
        <begin position="48"/>
        <end position="121"/>
    </location>
</feature>
<dbReference type="STRING" id="46835.A0A504Z194"/>
<keyword evidence="4" id="KW-1185">Reference proteome</keyword>
<keyword evidence="1" id="KW-0472">Membrane</keyword>
<evidence type="ECO:0000259" key="2">
    <source>
        <dbReference type="Pfam" id="PF00248"/>
    </source>
</evidence>
<dbReference type="Pfam" id="PF00248">
    <property type="entry name" value="Aldo_ket_red"/>
    <property type="match status" value="1"/>
</dbReference>
<dbReference type="AlphaFoldDB" id="A0A504Z194"/>
<evidence type="ECO:0000313" key="3">
    <source>
        <dbReference type="EMBL" id="TPP63708.1"/>
    </source>
</evidence>
<feature type="transmembrane region" description="Helical" evidence="1">
    <location>
        <begin position="6"/>
        <end position="27"/>
    </location>
</feature>
<dbReference type="PRINTS" id="PR00069">
    <property type="entry name" value="ALDKETRDTASE"/>
</dbReference>
<dbReference type="Proteomes" id="UP000316759">
    <property type="component" value="Unassembled WGS sequence"/>
</dbReference>
<dbReference type="InterPro" id="IPR020471">
    <property type="entry name" value="AKR"/>
</dbReference>
<dbReference type="SUPFAM" id="SSF51430">
    <property type="entry name" value="NAD(P)-linked oxidoreductase"/>
    <property type="match status" value="1"/>
</dbReference>
<accession>A0A504Z194</accession>
<comment type="caution">
    <text evidence="3">The sequence shown here is derived from an EMBL/GenBank/DDBJ whole genome shotgun (WGS) entry which is preliminary data.</text>
</comment>
<sequence length="193" mass="21865">AIFSHAYDIFVLFHFLTNCSPFLNLFFSGLINRLAFVHLLSATSLFGVQAMESLVDKGLVKAIGLSNFNRRQIEEIWRHSRIKPTNLQIEVHSNFPNAELVDFAQSLGMTVTAYAPLGSPGGFRYAFILVVFVFLLNFIGIRLSFRPFKLFHFIIIIGSNSLSSDALPHLIYWGLTWLSTASCRLSLLVQWTF</sequence>
<dbReference type="PANTHER" id="PTHR11732">
    <property type="entry name" value="ALDO/KETO REDUCTASE"/>
    <property type="match status" value="1"/>
</dbReference>
<name>A0A504Z194_FASGI</name>
<dbReference type="Gene3D" id="3.20.20.100">
    <property type="entry name" value="NADP-dependent oxidoreductase domain"/>
    <property type="match status" value="1"/>
</dbReference>
<feature type="transmembrane region" description="Helical" evidence="1">
    <location>
        <begin position="125"/>
        <end position="145"/>
    </location>
</feature>
<protein>
    <submittedName>
        <fullName evidence="3">Aldo-keto reductase family 1 member B10</fullName>
    </submittedName>
</protein>
<dbReference type="OrthoDB" id="416253at2759"/>
<proteinExistence type="predicted"/>
<keyword evidence="1" id="KW-1133">Transmembrane helix</keyword>
<organism evidence="3 4">
    <name type="scientific">Fasciola gigantica</name>
    <name type="common">Giant liver fluke</name>
    <dbReference type="NCBI Taxonomy" id="46835"/>
    <lineage>
        <taxon>Eukaryota</taxon>
        <taxon>Metazoa</taxon>
        <taxon>Spiralia</taxon>
        <taxon>Lophotrochozoa</taxon>
        <taxon>Platyhelminthes</taxon>
        <taxon>Trematoda</taxon>
        <taxon>Digenea</taxon>
        <taxon>Plagiorchiida</taxon>
        <taxon>Echinostomata</taxon>
        <taxon>Echinostomatoidea</taxon>
        <taxon>Fasciolidae</taxon>
        <taxon>Fasciola</taxon>
    </lineage>
</organism>
<gene>
    <name evidence="3" type="ORF">FGIG_05694</name>
</gene>
<dbReference type="PROSITE" id="PS00062">
    <property type="entry name" value="ALDOKETO_REDUCTASE_2"/>
    <property type="match status" value="1"/>
</dbReference>
<dbReference type="GO" id="GO:0016491">
    <property type="term" value="F:oxidoreductase activity"/>
    <property type="evidence" value="ECO:0007669"/>
    <property type="project" value="InterPro"/>
</dbReference>
<dbReference type="EMBL" id="SUNJ01005324">
    <property type="protein sequence ID" value="TPP63708.1"/>
    <property type="molecule type" value="Genomic_DNA"/>
</dbReference>
<dbReference type="InterPro" id="IPR023210">
    <property type="entry name" value="NADP_OxRdtase_dom"/>
</dbReference>
<feature type="non-terminal residue" evidence="3">
    <location>
        <position position="1"/>
    </location>
</feature>
<evidence type="ECO:0000256" key="1">
    <source>
        <dbReference type="SAM" id="Phobius"/>
    </source>
</evidence>
<dbReference type="InterPro" id="IPR036812">
    <property type="entry name" value="NAD(P)_OxRdtase_dom_sf"/>
</dbReference>